<dbReference type="EMBL" id="SNZB01000003">
    <property type="protein sequence ID" value="TDR20598.1"/>
    <property type="molecule type" value="Genomic_DNA"/>
</dbReference>
<evidence type="ECO:0000256" key="4">
    <source>
        <dbReference type="ARBA" id="ARBA00022692"/>
    </source>
</evidence>
<accession>A0A4R6XVU8</accession>
<dbReference type="Proteomes" id="UP000295724">
    <property type="component" value="Unassembled WGS sequence"/>
</dbReference>
<feature type="transmembrane region" description="Helical" evidence="7">
    <location>
        <begin position="271"/>
        <end position="296"/>
    </location>
</feature>
<evidence type="ECO:0000256" key="3">
    <source>
        <dbReference type="ARBA" id="ARBA00022475"/>
    </source>
</evidence>
<keyword evidence="9" id="KW-1185">Reference proteome</keyword>
<evidence type="ECO:0000256" key="6">
    <source>
        <dbReference type="ARBA" id="ARBA00023136"/>
    </source>
</evidence>
<feature type="transmembrane region" description="Helical" evidence="7">
    <location>
        <begin position="308"/>
        <end position="330"/>
    </location>
</feature>
<evidence type="ECO:0008006" key="10">
    <source>
        <dbReference type="Google" id="ProtNLM"/>
    </source>
</evidence>
<evidence type="ECO:0000313" key="9">
    <source>
        <dbReference type="Proteomes" id="UP000295724"/>
    </source>
</evidence>
<sequence>MSMEAAPWLVLGLVIGGLFKSLIPTAFLHKHLTQPGLASIIKAAILGIPLPLCSCGVIPAAIGLRQAGASKPATTSFLVSTPETGVDSISISYAMMGPFMTIIRPVAALFSALFTGLLVMLFAGEESPQQAKQKQSASPSCCASSAEKSQQEAPPQGILKSAWDGIYYAFSDLYPSILKWLVIGLLFAAAVQAFVAEDWLLQWGDSWLVMFMMLLIGIPMYVCATGSTPIAAGFLMAGISPGAVLVYLLAGPATNIATLGVVREQMGNKTMWLYLLGIIGSALFMGVLVNVFASQFEINSQINHSHEFMPYILQLLSLLLLVWVALMPLFNKAIKKDQSSCCD</sequence>
<dbReference type="GO" id="GO:0005886">
    <property type="term" value="C:plasma membrane"/>
    <property type="evidence" value="ECO:0007669"/>
    <property type="project" value="UniProtKB-SubCell"/>
</dbReference>
<evidence type="ECO:0000256" key="5">
    <source>
        <dbReference type="ARBA" id="ARBA00022989"/>
    </source>
</evidence>
<protein>
    <recommendedName>
        <fullName evidence="10">Permease</fullName>
    </recommendedName>
</protein>
<comment type="caution">
    <text evidence="8">The sequence shown here is derived from an EMBL/GenBank/DDBJ whole genome shotgun (WGS) entry which is preliminary data.</text>
</comment>
<evidence type="ECO:0000256" key="7">
    <source>
        <dbReference type="SAM" id="Phobius"/>
    </source>
</evidence>
<feature type="transmembrane region" description="Helical" evidence="7">
    <location>
        <begin position="102"/>
        <end position="124"/>
    </location>
</feature>
<evidence type="ECO:0000256" key="2">
    <source>
        <dbReference type="ARBA" id="ARBA00006386"/>
    </source>
</evidence>
<keyword evidence="5 7" id="KW-1133">Transmembrane helix</keyword>
<dbReference type="InterPro" id="IPR005524">
    <property type="entry name" value="DUF318"/>
</dbReference>
<keyword evidence="3" id="KW-1003">Cell membrane</keyword>
<feature type="transmembrane region" description="Helical" evidence="7">
    <location>
        <begin position="231"/>
        <end position="251"/>
    </location>
</feature>
<comment type="similarity">
    <text evidence="2">Belongs to the UPF0718 family.</text>
</comment>
<reference evidence="8 9" key="1">
    <citation type="submission" date="2019-03" db="EMBL/GenBank/DDBJ databases">
        <title>Genomic Encyclopedia of Type Strains, Phase IV (KMG-IV): sequencing the most valuable type-strain genomes for metagenomic binning, comparative biology and taxonomic classification.</title>
        <authorList>
            <person name="Goeker M."/>
        </authorList>
    </citation>
    <scope>NUCLEOTIDE SEQUENCE [LARGE SCALE GENOMIC DNA]</scope>
    <source>
        <strain evidence="8 9">DSM 25488</strain>
    </source>
</reference>
<feature type="transmembrane region" description="Helical" evidence="7">
    <location>
        <begin position="6"/>
        <end position="28"/>
    </location>
</feature>
<dbReference type="PANTHER" id="PTHR34184">
    <property type="entry name" value="UPF0718 PROTEIN YCGR"/>
    <property type="match status" value="1"/>
</dbReference>
<dbReference type="AlphaFoldDB" id="A0A4R6XVU8"/>
<dbReference type="NCBIfam" id="NF033936">
    <property type="entry name" value="CuZnOut_SO0444"/>
    <property type="match status" value="1"/>
</dbReference>
<feature type="transmembrane region" description="Helical" evidence="7">
    <location>
        <begin position="177"/>
        <end position="195"/>
    </location>
</feature>
<name>A0A4R6XVU8_9GAMM</name>
<feature type="transmembrane region" description="Helical" evidence="7">
    <location>
        <begin position="207"/>
        <end position="224"/>
    </location>
</feature>
<comment type="subcellular location">
    <subcellularLocation>
        <location evidence="1">Cell membrane</location>
        <topology evidence="1">Multi-pass membrane protein</topology>
    </subcellularLocation>
</comment>
<gene>
    <name evidence="8" type="ORF">C8D91_1572</name>
</gene>
<keyword evidence="6 7" id="KW-0472">Membrane</keyword>
<proteinExistence type="inferred from homology"/>
<evidence type="ECO:0000256" key="1">
    <source>
        <dbReference type="ARBA" id="ARBA00004651"/>
    </source>
</evidence>
<dbReference type="InterPro" id="IPR052923">
    <property type="entry name" value="UPF0718"/>
</dbReference>
<dbReference type="PANTHER" id="PTHR34184:SF4">
    <property type="entry name" value="UPF0718 PROTEIN YCGR"/>
    <property type="match status" value="1"/>
</dbReference>
<organism evidence="8 9">
    <name type="scientific">Marinicella litoralis</name>
    <dbReference type="NCBI Taxonomy" id="644220"/>
    <lineage>
        <taxon>Bacteria</taxon>
        <taxon>Pseudomonadati</taxon>
        <taxon>Pseudomonadota</taxon>
        <taxon>Gammaproteobacteria</taxon>
        <taxon>Lysobacterales</taxon>
        <taxon>Marinicellaceae</taxon>
        <taxon>Marinicella</taxon>
    </lineage>
</organism>
<keyword evidence="4 7" id="KW-0812">Transmembrane</keyword>
<dbReference type="Pfam" id="PF03773">
    <property type="entry name" value="ArsP_1"/>
    <property type="match status" value="1"/>
</dbReference>
<evidence type="ECO:0000313" key="8">
    <source>
        <dbReference type="EMBL" id="TDR20598.1"/>
    </source>
</evidence>
<feature type="transmembrane region" description="Helical" evidence="7">
    <location>
        <begin position="40"/>
        <end position="62"/>
    </location>
</feature>